<sequence>MSVSPGPALFIPFVFGETEIRFAGQTEFVVNETSTTVIRLVIERIGEPANVTAIVSPPSITVREPRGRNESVPLTLIREKGTYGMVTVTFEVYTLKGDAVLVSPSVVQVTIKPNDKPYGVLSFNSVLFERTVIIDEDTTSRFENITVVRNGGTHGNVSVNWVLTRNSSDPSPVTADIGPSSGVLHFAQGQMLASIPLTVVDDDLPEEAEAYLLQILPHTIRGGAEVSEPAELETVELVNINPPIPPISPRFGKIRNISLAVTPDIANGEIGFISNLPIILHEPEDSPAEVVYIPLHRDGTDGQATVYWSLKPSGSNSKAVTLDDIGPFNGSVVFLSGQSDTTINITVKADDIPEMNETVTLSLDR</sequence>
<accession>A0AA40LT10</accession>
<organism evidence="5 6">
    <name type="scientific">Cnephaeus nilssonii</name>
    <name type="common">Northern bat</name>
    <name type="synonym">Eptesicus nilssonii</name>
    <dbReference type="NCBI Taxonomy" id="3371016"/>
    <lineage>
        <taxon>Eukaryota</taxon>
        <taxon>Metazoa</taxon>
        <taxon>Chordata</taxon>
        <taxon>Craniata</taxon>
        <taxon>Vertebrata</taxon>
        <taxon>Euteleostomi</taxon>
        <taxon>Mammalia</taxon>
        <taxon>Eutheria</taxon>
        <taxon>Laurasiatheria</taxon>
        <taxon>Chiroptera</taxon>
        <taxon>Yangochiroptera</taxon>
        <taxon>Vespertilionidae</taxon>
        <taxon>Cnephaeus</taxon>
    </lineage>
</organism>
<dbReference type="GO" id="GO:0005737">
    <property type="term" value="C:cytoplasm"/>
    <property type="evidence" value="ECO:0007669"/>
    <property type="project" value="TreeGrafter"/>
</dbReference>
<dbReference type="GO" id="GO:0004930">
    <property type="term" value="F:G protein-coupled receptor activity"/>
    <property type="evidence" value="ECO:0007669"/>
    <property type="project" value="InterPro"/>
</dbReference>
<dbReference type="GO" id="GO:0016020">
    <property type="term" value="C:membrane"/>
    <property type="evidence" value="ECO:0007669"/>
    <property type="project" value="InterPro"/>
</dbReference>
<dbReference type="AlphaFoldDB" id="A0AA40LT10"/>
<dbReference type="EMBL" id="JAULJE010000003">
    <property type="protein sequence ID" value="KAK1345121.1"/>
    <property type="molecule type" value="Genomic_DNA"/>
</dbReference>
<dbReference type="InterPro" id="IPR038081">
    <property type="entry name" value="CalX-like_sf"/>
</dbReference>
<dbReference type="Proteomes" id="UP001177744">
    <property type="component" value="Unassembled WGS sequence"/>
</dbReference>
<dbReference type="SUPFAM" id="SSF141072">
    <property type="entry name" value="CalX-like"/>
    <property type="match status" value="3"/>
</dbReference>
<dbReference type="GO" id="GO:0001965">
    <property type="term" value="F:G-protein alpha-subunit binding"/>
    <property type="evidence" value="ECO:0007669"/>
    <property type="project" value="TreeGrafter"/>
</dbReference>
<evidence type="ECO:0000256" key="1">
    <source>
        <dbReference type="ARBA" id="ARBA00022729"/>
    </source>
</evidence>
<dbReference type="InterPro" id="IPR003644">
    <property type="entry name" value="Calx_beta"/>
</dbReference>
<feature type="domain" description="Calx-beta" evidence="4">
    <location>
        <begin position="126"/>
        <end position="215"/>
    </location>
</feature>
<keyword evidence="2" id="KW-0677">Repeat</keyword>
<dbReference type="GO" id="GO:0010855">
    <property type="term" value="F:adenylate cyclase inhibitor activity"/>
    <property type="evidence" value="ECO:0007669"/>
    <property type="project" value="TreeGrafter"/>
</dbReference>
<dbReference type="PANTHER" id="PTHR46682">
    <property type="entry name" value="ADHESION G-PROTEIN COUPLED RECEPTOR V1"/>
    <property type="match status" value="1"/>
</dbReference>
<feature type="domain" description="Calx-beta" evidence="4">
    <location>
        <begin position="318"/>
        <end position="364"/>
    </location>
</feature>
<dbReference type="Gene3D" id="2.60.40.2030">
    <property type="match status" value="2"/>
</dbReference>
<evidence type="ECO:0000256" key="2">
    <source>
        <dbReference type="ARBA" id="ARBA00022737"/>
    </source>
</evidence>
<gene>
    <name evidence="5" type="ORF">QTO34_013829</name>
</gene>
<dbReference type="GO" id="GO:0071277">
    <property type="term" value="P:cellular response to calcium ion"/>
    <property type="evidence" value="ECO:0007669"/>
    <property type="project" value="TreeGrafter"/>
</dbReference>
<keyword evidence="6" id="KW-1185">Reference proteome</keyword>
<dbReference type="FunFam" id="2.60.40.2030:FF:000017">
    <property type="entry name" value="Adhesion G protein-coupled receptor V1"/>
    <property type="match status" value="1"/>
</dbReference>
<keyword evidence="1" id="KW-0732">Signal</keyword>
<dbReference type="FunFam" id="2.60.40.2030:FF:000028">
    <property type="entry name" value="Adhesion G-protein coupled receptor V1"/>
    <property type="match status" value="1"/>
</dbReference>
<protein>
    <recommendedName>
        <fullName evidence="4">Calx-beta domain-containing protein</fullName>
    </recommendedName>
</protein>
<evidence type="ECO:0000313" key="5">
    <source>
        <dbReference type="EMBL" id="KAK1345121.1"/>
    </source>
</evidence>
<comment type="caution">
    <text evidence="5">The sequence shown here is derived from an EMBL/GenBank/DDBJ whole genome shotgun (WGS) entry which is preliminary data.</text>
</comment>
<evidence type="ECO:0000259" key="4">
    <source>
        <dbReference type="Pfam" id="PF03160"/>
    </source>
</evidence>
<proteinExistence type="predicted"/>
<dbReference type="Pfam" id="PF03160">
    <property type="entry name" value="Calx-beta"/>
    <property type="match status" value="2"/>
</dbReference>
<dbReference type="InterPro" id="IPR026919">
    <property type="entry name" value="ADGRV1"/>
</dbReference>
<evidence type="ECO:0000256" key="3">
    <source>
        <dbReference type="ARBA" id="ARBA00022837"/>
    </source>
</evidence>
<dbReference type="GO" id="GO:0007601">
    <property type="term" value="P:visual perception"/>
    <property type="evidence" value="ECO:0007669"/>
    <property type="project" value="TreeGrafter"/>
</dbReference>
<keyword evidence="3" id="KW-0106">Calcium</keyword>
<dbReference type="GO" id="GO:0032420">
    <property type="term" value="C:stereocilium"/>
    <property type="evidence" value="ECO:0007669"/>
    <property type="project" value="TreeGrafter"/>
</dbReference>
<name>A0AA40LT10_CNENI</name>
<dbReference type="GO" id="GO:0007605">
    <property type="term" value="P:sensory perception of sound"/>
    <property type="evidence" value="ECO:0007669"/>
    <property type="project" value="TreeGrafter"/>
</dbReference>
<reference evidence="5" key="1">
    <citation type="submission" date="2023-06" db="EMBL/GenBank/DDBJ databases">
        <title>Reference genome for the Northern bat (Eptesicus nilssonii), a most northern bat species.</title>
        <authorList>
            <person name="Laine V.N."/>
            <person name="Pulliainen A.T."/>
            <person name="Lilley T.M."/>
        </authorList>
    </citation>
    <scope>NUCLEOTIDE SEQUENCE</scope>
    <source>
        <strain evidence="5">BLF_Eptnil</strain>
        <tissue evidence="5">Kidney</tissue>
    </source>
</reference>
<evidence type="ECO:0000313" key="6">
    <source>
        <dbReference type="Proteomes" id="UP001177744"/>
    </source>
</evidence>
<dbReference type="PANTHER" id="PTHR46682:SF1">
    <property type="entry name" value="ADHESION G-PROTEIN COUPLED RECEPTOR V1"/>
    <property type="match status" value="1"/>
</dbReference>